<keyword evidence="3" id="KW-0813">Transport</keyword>
<feature type="transmembrane region" description="Helical" evidence="8">
    <location>
        <begin position="266"/>
        <end position="287"/>
    </location>
</feature>
<accession>A0A1S1H982</accession>
<dbReference type="NCBIfam" id="TIGR03173">
    <property type="entry name" value="pbuX"/>
    <property type="match status" value="1"/>
</dbReference>
<evidence type="ECO:0000256" key="8">
    <source>
        <dbReference type="SAM" id="Phobius"/>
    </source>
</evidence>
<keyword evidence="4" id="KW-1003">Cell membrane</keyword>
<evidence type="ECO:0000256" key="6">
    <source>
        <dbReference type="ARBA" id="ARBA00022989"/>
    </source>
</evidence>
<evidence type="ECO:0000256" key="3">
    <source>
        <dbReference type="ARBA" id="ARBA00022448"/>
    </source>
</evidence>
<evidence type="ECO:0000256" key="4">
    <source>
        <dbReference type="ARBA" id="ARBA00022475"/>
    </source>
</evidence>
<feature type="transmembrane region" description="Helical" evidence="8">
    <location>
        <begin position="336"/>
        <end position="354"/>
    </location>
</feature>
<feature type="transmembrane region" description="Helical" evidence="8">
    <location>
        <begin position="123"/>
        <end position="146"/>
    </location>
</feature>
<organism evidence="9 10">
    <name type="scientific">Edaphosphingomonas haloaromaticamans</name>
    <dbReference type="NCBI Taxonomy" id="653954"/>
    <lineage>
        <taxon>Bacteria</taxon>
        <taxon>Pseudomonadati</taxon>
        <taxon>Pseudomonadota</taxon>
        <taxon>Alphaproteobacteria</taxon>
        <taxon>Sphingomonadales</taxon>
        <taxon>Rhizorhabdaceae</taxon>
        <taxon>Edaphosphingomonas</taxon>
    </lineage>
</organism>
<dbReference type="Proteomes" id="UP000179467">
    <property type="component" value="Unassembled WGS sequence"/>
</dbReference>
<protein>
    <submittedName>
        <fullName evidence="9">Uric acid transporter UacT</fullName>
    </submittedName>
</protein>
<feature type="transmembrane region" description="Helical" evidence="8">
    <location>
        <begin position="360"/>
        <end position="383"/>
    </location>
</feature>
<comment type="caution">
    <text evidence="9">The sequence shown here is derived from an EMBL/GenBank/DDBJ whole genome shotgun (WGS) entry which is preliminary data.</text>
</comment>
<name>A0A1S1H982_9SPHN</name>
<feature type="transmembrane region" description="Helical" evidence="8">
    <location>
        <begin position="213"/>
        <end position="233"/>
    </location>
</feature>
<comment type="subcellular location">
    <subcellularLocation>
        <location evidence="1">Cell membrane</location>
        <topology evidence="1">Multi-pass membrane protein</topology>
    </subcellularLocation>
</comment>
<keyword evidence="10" id="KW-1185">Reference proteome</keyword>
<dbReference type="EMBL" id="MIPT01000001">
    <property type="protein sequence ID" value="OHT18667.1"/>
    <property type="molecule type" value="Genomic_DNA"/>
</dbReference>
<feature type="transmembrane region" description="Helical" evidence="8">
    <location>
        <begin position="395"/>
        <end position="414"/>
    </location>
</feature>
<feature type="transmembrane region" description="Helical" evidence="8">
    <location>
        <begin position="91"/>
        <end position="111"/>
    </location>
</feature>
<dbReference type="Pfam" id="PF00860">
    <property type="entry name" value="Xan_ur_permease"/>
    <property type="match status" value="1"/>
</dbReference>
<dbReference type="RefSeq" id="WP_070932350.1">
    <property type="nucleotide sequence ID" value="NZ_MIPT01000001.1"/>
</dbReference>
<dbReference type="NCBIfam" id="NF037981">
    <property type="entry name" value="NCS2_1"/>
    <property type="match status" value="1"/>
</dbReference>
<feature type="transmembrane region" description="Helical" evidence="8">
    <location>
        <begin position="426"/>
        <end position="448"/>
    </location>
</feature>
<dbReference type="InterPro" id="IPR017588">
    <property type="entry name" value="UacT-like"/>
</dbReference>
<dbReference type="PANTHER" id="PTHR42810">
    <property type="entry name" value="PURINE PERMEASE C1399.01C-RELATED"/>
    <property type="match status" value="1"/>
</dbReference>
<dbReference type="AlphaFoldDB" id="A0A1S1H982"/>
<keyword evidence="6 8" id="KW-1133">Transmembrane helix</keyword>
<dbReference type="GO" id="GO:0042907">
    <property type="term" value="F:xanthine transmembrane transporter activity"/>
    <property type="evidence" value="ECO:0007669"/>
    <property type="project" value="TreeGrafter"/>
</dbReference>
<evidence type="ECO:0000256" key="1">
    <source>
        <dbReference type="ARBA" id="ARBA00004651"/>
    </source>
</evidence>
<keyword evidence="5 8" id="KW-0812">Transmembrane</keyword>
<sequence>MSDAAAVPRPGGIASAFIHPVNQIPPLRRLAVLAFQHVLVMYAGAITVPLIIGRALNLDAQAMTLLVNADLVSCGIATLVQTLGLGRVVGIRLPIMMGVTFASVSPMLALIASGNAMGQAPAITLSTIYGSVIVAGLFGLLAAPVVGRMARLFPSVVTGTVILMMGLSLMRVGVDWAAGGQSNDPGYGMPGNLLLALTTLVVVLLLMRFGKGLVRSGAVLLGAVIGTVIAMIFGQTDFSDVAQSHWFAVVQPFQFGMPRFDLSMSLAMCLVMTTVLVESFGMFLAAGELVDCPADRPALVRGLRADALGTLIGGVFNTFPYTSYAQNIGLLSVTGIRSRFVCAAGGVILLAFGLCPKLAAVVAAVPVSVLGGAGLIMFGMIAASGVRILGSVEITSARLLTIAVSIAVGLIPVLSERFFQHVPAALAPITHSGIVLTTISAVLLNLFFGKDASDAEHVIP</sequence>
<gene>
    <name evidence="9" type="primary">uacT</name>
    <name evidence="9" type="ORF">BHE75_00641</name>
</gene>
<dbReference type="GO" id="GO:0005886">
    <property type="term" value="C:plasma membrane"/>
    <property type="evidence" value="ECO:0007669"/>
    <property type="project" value="UniProtKB-SubCell"/>
</dbReference>
<comment type="similarity">
    <text evidence="2">Belongs to the nucleobase:cation symporter-2 (NCS2) (TC 2.A.40) family.</text>
</comment>
<dbReference type="InterPro" id="IPR006042">
    <property type="entry name" value="Xan_ur_permease"/>
</dbReference>
<reference evidence="9 10" key="1">
    <citation type="submission" date="2016-09" db="EMBL/GenBank/DDBJ databases">
        <title>Metabolic pathway, cell adaptation mechanisms and a novel monoxygenase revealed through proteogenomic-transcription analysis of a Sphingomonas haloaromaticamans strain degrading the fungicide ortho-phenylphenol.</title>
        <authorList>
            <person name="Perruchon C."/>
            <person name="Papadopoulou E.S."/>
            <person name="Rousidou C."/>
            <person name="Vasileiadis S."/>
            <person name="Tanou G."/>
            <person name="Amoutzias G."/>
            <person name="Molassiotis A."/>
            <person name="Karpouzas D.G."/>
        </authorList>
    </citation>
    <scope>NUCLEOTIDE SEQUENCE [LARGE SCALE GENOMIC DNA]</scope>
    <source>
        <strain evidence="9 10">P3</strain>
    </source>
</reference>
<evidence type="ECO:0000313" key="10">
    <source>
        <dbReference type="Proteomes" id="UP000179467"/>
    </source>
</evidence>
<feature type="transmembrane region" description="Helical" evidence="8">
    <location>
        <begin position="30"/>
        <end position="53"/>
    </location>
</feature>
<evidence type="ECO:0000256" key="5">
    <source>
        <dbReference type="ARBA" id="ARBA00022692"/>
    </source>
</evidence>
<keyword evidence="7 8" id="KW-0472">Membrane</keyword>
<evidence type="ECO:0000256" key="7">
    <source>
        <dbReference type="ARBA" id="ARBA00023136"/>
    </source>
</evidence>
<proteinExistence type="inferred from homology"/>
<dbReference type="NCBIfam" id="TIGR00801">
    <property type="entry name" value="ncs2"/>
    <property type="match status" value="1"/>
</dbReference>
<feature type="transmembrane region" description="Helical" evidence="8">
    <location>
        <begin position="152"/>
        <end position="174"/>
    </location>
</feature>
<feature type="transmembrane region" description="Helical" evidence="8">
    <location>
        <begin position="186"/>
        <end position="207"/>
    </location>
</feature>
<dbReference type="PANTHER" id="PTHR42810:SF4">
    <property type="entry name" value="URIC ACID TRANSPORTER UACT"/>
    <property type="match status" value="1"/>
</dbReference>
<dbReference type="InterPro" id="IPR006043">
    <property type="entry name" value="NCS2"/>
</dbReference>
<dbReference type="PROSITE" id="PS01116">
    <property type="entry name" value="XANTH_URACIL_PERMASE"/>
    <property type="match status" value="1"/>
</dbReference>
<evidence type="ECO:0000256" key="2">
    <source>
        <dbReference type="ARBA" id="ARBA00008821"/>
    </source>
</evidence>
<dbReference type="OrthoDB" id="9805749at2"/>
<feature type="transmembrane region" description="Helical" evidence="8">
    <location>
        <begin position="65"/>
        <end position="85"/>
    </location>
</feature>
<evidence type="ECO:0000313" key="9">
    <source>
        <dbReference type="EMBL" id="OHT18667.1"/>
    </source>
</evidence>